<gene>
    <name evidence="1" type="ORF">B0T24DRAFT_591492</name>
</gene>
<dbReference type="AlphaFoldDB" id="A0AAE0N9J2"/>
<dbReference type="Proteomes" id="UP001287356">
    <property type="component" value="Unassembled WGS sequence"/>
</dbReference>
<sequence>MQRQLTAPEELTLIVEKLREPQQVPVPVPPSTTTTGKLGHWWWRGTDRNRNRSDIALEWSRVFAERSITTMQGAGRRTAADDDDGQYSDAVLKFCENLANGAPFLIGGRCRVGEGEGREVACLCHDFNFDFPAEGNSESAAAPATVFSPLSSLEYEYEFGSNAWMPLMQDERHWRVQEWGANRAPVPESTVETLRERLQQYGSNSNKPFQLSDEGFTVLANAAVTPSPMLSSAGLITRDGLIPTAQGAEYQWFQ</sequence>
<proteinExistence type="predicted"/>
<comment type="caution">
    <text evidence="1">The sequence shown here is derived from an EMBL/GenBank/DDBJ whole genome shotgun (WGS) entry which is preliminary data.</text>
</comment>
<keyword evidence="2" id="KW-1185">Reference proteome</keyword>
<evidence type="ECO:0000313" key="1">
    <source>
        <dbReference type="EMBL" id="KAK3375792.1"/>
    </source>
</evidence>
<protein>
    <submittedName>
        <fullName evidence="1">Uncharacterized protein</fullName>
    </submittedName>
</protein>
<dbReference type="EMBL" id="JAULSN010000003">
    <property type="protein sequence ID" value="KAK3375792.1"/>
    <property type="molecule type" value="Genomic_DNA"/>
</dbReference>
<organism evidence="1 2">
    <name type="scientific">Lasiosphaeria ovina</name>
    <dbReference type="NCBI Taxonomy" id="92902"/>
    <lineage>
        <taxon>Eukaryota</taxon>
        <taxon>Fungi</taxon>
        <taxon>Dikarya</taxon>
        <taxon>Ascomycota</taxon>
        <taxon>Pezizomycotina</taxon>
        <taxon>Sordariomycetes</taxon>
        <taxon>Sordariomycetidae</taxon>
        <taxon>Sordariales</taxon>
        <taxon>Lasiosphaeriaceae</taxon>
        <taxon>Lasiosphaeria</taxon>
    </lineage>
</organism>
<evidence type="ECO:0000313" key="2">
    <source>
        <dbReference type="Proteomes" id="UP001287356"/>
    </source>
</evidence>
<reference evidence="1" key="2">
    <citation type="submission" date="2023-06" db="EMBL/GenBank/DDBJ databases">
        <authorList>
            <consortium name="Lawrence Berkeley National Laboratory"/>
            <person name="Haridas S."/>
            <person name="Hensen N."/>
            <person name="Bonometti L."/>
            <person name="Westerberg I."/>
            <person name="Brannstrom I.O."/>
            <person name="Guillou S."/>
            <person name="Cros-Aarteil S."/>
            <person name="Calhoun S."/>
            <person name="Kuo A."/>
            <person name="Mondo S."/>
            <person name="Pangilinan J."/>
            <person name="Riley R."/>
            <person name="Labutti K."/>
            <person name="Andreopoulos B."/>
            <person name="Lipzen A."/>
            <person name="Chen C."/>
            <person name="Yanf M."/>
            <person name="Daum C."/>
            <person name="Ng V."/>
            <person name="Clum A."/>
            <person name="Steindorff A."/>
            <person name="Ohm R."/>
            <person name="Martin F."/>
            <person name="Silar P."/>
            <person name="Natvig D."/>
            <person name="Lalanne C."/>
            <person name="Gautier V."/>
            <person name="Ament-Velasquez S.L."/>
            <person name="Kruys A."/>
            <person name="Hutchinson M.I."/>
            <person name="Powell A.J."/>
            <person name="Barry K."/>
            <person name="Miller A.N."/>
            <person name="Grigoriev I.V."/>
            <person name="Debuchy R."/>
            <person name="Gladieux P."/>
            <person name="Thoren M.H."/>
            <person name="Johannesson H."/>
        </authorList>
    </citation>
    <scope>NUCLEOTIDE SEQUENCE</scope>
    <source>
        <strain evidence="1">CBS 958.72</strain>
    </source>
</reference>
<reference evidence="1" key="1">
    <citation type="journal article" date="2023" name="Mol. Phylogenet. Evol.">
        <title>Genome-scale phylogeny and comparative genomics of the fungal order Sordariales.</title>
        <authorList>
            <person name="Hensen N."/>
            <person name="Bonometti L."/>
            <person name="Westerberg I."/>
            <person name="Brannstrom I.O."/>
            <person name="Guillou S."/>
            <person name="Cros-Aarteil S."/>
            <person name="Calhoun S."/>
            <person name="Haridas S."/>
            <person name="Kuo A."/>
            <person name="Mondo S."/>
            <person name="Pangilinan J."/>
            <person name="Riley R."/>
            <person name="LaButti K."/>
            <person name="Andreopoulos B."/>
            <person name="Lipzen A."/>
            <person name="Chen C."/>
            <person name="Yan M."/>
            <person name="Daum C."/>
            <person name="Ng V."/>
            <person name="Clum A."/>
            <person name="Steindorff A."/>
            <person name="Ohm R.A."/>
            <person name="Martin F."/>
            <person name="Silar P."/>
            <person name="Natvig D.O."/>
            <person name="Lalanne C."/>
            <person name="Gautier V."/>
            <person name="Ament-Velasquez S.L."/>
            <person name="Kruys A."/>
            <person name="Hutchinson M.I."/>
            <person name="Powell A.J."/>
            <person name="Barry K."/>
            <person name="Miller A.N."/>
            <person name="Grigoriev I.V."/>
            <person name="Debuchy R."/>
            <person name="Gladieux P."/>
            <person name="Hiltunen Thoren M."/>
            <person name="Johannesson H."/>
        </authorList>
    </citation>
    <scope>NUCLEOTIDE SEQUENCE</scope>
    <source>
        <strain evidence="1">CBS 958.72</strain>
    </source>
</reference>
<name>A0AAE0N9J2_9PEZI</name>
<accession>A0AAE0N9J2</accession>